<dbReference type="EMBL" id="CATOUU010000986">
    <property type="protein sequence ID" value="CAI9965316.1"/>
    <property type="molecule type" value="Genomic_DNA"/>
</dbReference>
<reference evidence="2 3" key="2">
    <citation type="submission" date="2024-07" db="EMBL/GenBank/DDBJ databases">
        <authorList>
            <person name="Akdeniz Z."/>
        </authorList>
    </citation>
    <scope>NUCLEOTIDE SEQUENCE [LARGE SCALE GENOMIC DNA]</scope>
</reference>
<name>A0AA86R1L0_9EUKA</name>
<accession>A0AA86R1L0</accession>
<protein>
    <submittedName>
        <fullName evidence="2">Hypothetical_protein</fullName>
    </submittedName>
</protein>
<sequence>MFTYKYVGDRLLIAQNHFRYDCQNNLSQFYGKSFSQVDIQGVYYSKQLEFVLQSYQMHIQTVIIDKCSIDFSKAKGEFQDITFSDCELINDMTDAFRANSLTFASSLKLSQLQRGLVKKINVNVSVSYKIDFEGAVEVASLNELIFQTMAIVDLSKLEGIWNSVRILDCTVNKQLGTNFYVKHFYIISKEQNILNNLQNFSFNILEIIINQGRDFLLDPKLLLSIKWKAIKLTLINMKLDMQQLTGRFNELNLNSCYMINYGTEKLYCHKLSMFNCKKHHFSTNIHKINCTLHKINCKKLYIQQCPIVDYLPQYLQELSVNNCEINFKSQCQHLQIINLNYIYKIKYVNMNLFPILHQLTSDRKLEVVQHIQVMIKTRTKFQKKSQIHNKRKDNVQMQRITISKNLSYLSNELLFCIDNILYSFQNGFE</sequence>
<gene>
    <name evidence="1" type="ORF">HINF_LOCUS52961</name>
    <name evidence="2" type="ORF">HINF_LOCUS77599</name>
</gene>
<dbReference type="EMBL" id="CAXDID020000771">
    <property type="protein sequence ID" value="CAL6113634.1"/>
    <property type="molecule type" value="Genomic_DNA"/>
</dbReference>
<proteinExistence type="predicted"/>
<reference evidence="1" key="1">
    <citation type="submission" date="2023-06" db="EMBL/GenBank/DDBJ databases">
        <authorList>
            <person name="Kurt Z."/>
        </authorList>
    </citation>
    <scope>NUCLEOTIDE SEQUENCE</scope>
</reference>
<evidence type="ECO:0000313" key="3">
    <source>
        <dbReference type="Proteomes" id="UP001642409"/>
    </source>
</evidence>
<organism evidence="1">
    <name type="scientific">Hexamita inflata</name>
    <dbReference type="NCBI Taxonomy" id="28002"/>
    <lineage>
        <taxon>Eukaryota</taxon>
        <taxon>Metamonada</taxon>
        <taxon>Diplomonadida</taxon>
        <taxon>Hexamitidae</taxon>
        <taxon>Hexamitinae</taxon>
        <taxon>Hexamita</taxon>
    </lineage>
</organism>
<comment type="caution">
    <text evidence="1">The sequence shown here is derived from an EMBL/GenBank/DDBJ whole genome shotgun (WGS) entry which is preliminary data.</text>
</comment>
<evidence type="ECO:0000313" key="2">
    <source>
        <dbReference type="EMBL" id="CAL6113634.1"/>
    </source>
</evidence>
<keyword evidence="3" id="KW-1185">Reference proteome</keyword>
<dbReference type="Proteomes" id="UP001642409">
    <property type="component" value="Unassembled WGS sequence"/>
</dbReference>
<dbReference type="AlphaFoldDB" id="A0AA86R1L0"/>
<evidence type="ECO:0000313" key="1">
    <source>
        <dbReference type="EMBL" id="CAI9965316.1"/>
    </source>
</evidence>